<feature type="region of interest" description="Disordered" evidence="1">
    <location>
        <begin position="92"/>
        <end position="112"/>
    </location>
</feature>
<evidence type="ECO:0000256" key="2">
    <source>
        <dbReference type="SAM" id="Phobius"/>
    </source>
</evidence>
<evidence type="ECO:0000313" key="3">
    <source>
        <dbReference type="EMBL" id="CAD9013117.1"/>
    </source>
</evidence>
<keyword evidence="2" id="KW-1133">Transmembrane helix</keyword>
<evidence type="ECO:0000256" key="1">
    <source>
        <dbReference type="SAM" id="MobiDB-lite"/>
    </source>
</evidence>
<dbReference type="AlphaFoldDB" id="A0A7S1II96"/>
<feature type="transmembrane region" description="Helical" evidence="2">
    <location>
        <begin position="38"/>
        <end position="62"/>
    </location>
</feature>
<sequence length="177" mass="19491">MAEKGGLLDTPAASYHAQHTVDFAGYVTTDKANPLWRALWVAALTTVGFFVSTFCIAAYVTISTATFLAVEQEATTAPVASTQVDTRPYTVSNERTGRKTGMQNGRKVKETKTERAWHENSYAWRRAMNPDTMFESIPRPFKGILVAQARVLGKMGSIFSDPQEAKKALGIDGFSQY</sequence>
<protein>
    <submittedName>
        <fullName evidence="3">Uncharacterized protein</fullName>
    </submittedName>
</protein>
<gene>
    <name evidence="3" type="ORF">EGYM00392_LOCUS24219</name>
</gene>
<dbReference type="EMBL" id="HBGA01065129">
    <property type="protein sequence ID" value="CAD9013117.1"/>
    <property type="molecule type" value="Transcribed_RNA"/>
</dbReference>
<keyword evidence="2" id="KW-0472">Membrane</keyword>
<reference evidence="3" key="1">
    <citation type="submission" date="2021-01" db="EMBL/GenBank/DDBJ databases">
        <authorList>
            <person name="Corre E."/>
            <person name="Pelletier E."/>
            <person name="Niang G."/>
            <person name="Scheremetjew M."/>
            <person name="Finn R."/>
            <person name="Kale V."/>
            <person name="Holt S."/>
            <person name="Cochrane G."/>
            <person name="Meng A."/>
            <person name="Brown T."/>
            <person name="Cohen L."/>
        </authorList>
    </citation>
    <scope>NUCLEOTIDE SEQUENCE</scope>
    <source>
        <strain evidence="3">NIES-381</strain>
    </source>
</reference>
<keyword evidence="2" id="KW-0812">Transmembrane</keyword>
<name>A0A7S1II96_9EUGL</name>
<proteinExistence type="predicted"/>
<accession>A0A7S1II96</accession>
<organism evidence="3">
    <name type="scientific">Eutreptiella gymnastica</name>
    <dbReference type="NCBI Taxonomy" id="73025"/>
    <lineage>
        <taxon>Eukaryota</taxon>
        <taxon>Discoba</taxon>
        <taxon>Euglenozoa</taxon>
        <taxon>Euglenida</taxon>
        <taxon>Spirocuta</taxon>
        <taxon>Euglenophyceae</taxon>
        <taxon>Eutreptiales</taxon>
        <taxon>Eutreptiaceae</taxon>
        <taxon>Eutreptiella</taxon>
    </lineage>
</organism>